<gene>
    <name evidence="2" type="ORF">SAMN05216324_105105</name>
</gene>
<name>A0A1K2IM07_9FLAO</name>
<evidence type="ECO:0000313" key="3">
    <source>
        <dbReference type="Proteomes" id="UP000182034"/>
    </source>
</evidence>
<proteinExistence type="predicted"/>
<dbReference type="EMBL" id="FPKW01000005">
    <property type="protein sequence ID" value="SFZ93501.1"/>
    <property type="molecule type" value="Genomic_DNA"/>
</dbReference>
<dbReference type="OrthoDB" id="1248938at2"/>
<keyword evidence="3" id="KW-1185">Reference proteome</keyword>
<dbReference type="AlphaFoldDB" id="A0A1K2IM07"/>
<evidence type="ECO:0000313" key="2">
    <source>
        <dbReference type="EMBL" id="SFZ93501.1"/>
    </source>
</evidence>
<keyword evidence="1" id="KW-0732">Signal</keyword>
<sequence length="493" mass="51362">MKKLILLTLIPSAIFSQVGINNSTPTSTLDITAQASTGATTNVDGMLIPRVNLQRAQLMTAVPTSTLIYVNDISIGTATGIAVDITSTGFYYFDGTKWTAVITSNNNNDWHLTGNTGTNPSNNFIGTSDNQPVVFKINNTNAGTLSSIPFFNTSFGLNTFAYNITGPLNVAFGFQALSANTTGNRNTAIGASALNSNILGNQNTAIGYESLTNSTAGANTGIGYLALRSLTTGSNNIGIGYQAGFDSNAGGTGVGITTGSRNLMLGINTGLPDQTANNQMNIGNIIFGTDVNGTLATPKGNVGIGTSAPTARLEVASGTTGTSGLKFTNINNTTATTQNAAALGVDATGNVVVQNTAPLTTNFKSFSINASSATSSLITIGSLEFRYPTTTCTTTQTYIQVRSTSGANNLGVQHAMFLTAQNTSSFVNTTPITVTPTFADITSLPLNCVQDSHAQFNFFSYTDRTFYRVNVNIADGDSLGFGALGYIFVELQR</sequence>
<dbReference type="STRING" id="1612149.SAMN05216324_105105"/>
<accession>A0A1K2IM07</accession>
<dbReference type="RefSeq" id="WP_072409106.1">
    <property type="nucleotide sequence ID" value="NZ_FPKW01000005.1"/>
</dbReference>
<dbReference type="Proteomes" id="UP000182034">
    <property type="component" value="Unassembled WGS sequence"/>
</dbReference>
<reference evidence="3" key="1">
    <citation type="submission" date="2016-10" db="EMBL/GenBank/DDBJ databases">
        <authorList>
            <person name="Varghese N."/>
            <person name="Submissions S."/>
        </authorList>
    </citation>
    <scope>NUCLEOTIDE SEQUENCE [LARGE SCALE GENOMIC DNA]</scope>
    <source>
        <strain evidence="3">SUR2</strain>
    </source>
</reference>
<feature type="chain" id="PRO_5012973139" description="Head domain of trimeric autotransporter adhesin" evidence="1">
    <location>
        <begin position="19"/>
        <end position="493"/>
    </location>
</feature>
<evidence type="ECO:0000256" key="1">
    <source>
        <dbReference type="SAM" id="SignalP"/>
    </source>
</evidence>
<evidence type="ECO:0008006" key="4">
    <source>
        <dbReference type="Google" id="ProtNLM"/>
    </source>
</evidence>
<feature type="signal peptide" evidence="1">
    <location>
        <begin position="1"/>
        <end position="18"/>
    </location>
</feature>
<protein>
    <recommendedName>
        <fullName evidence="4">Head domain of trimeric autotransporter adhesin</fullName>
    </recommendedName>
</protein>
<organism evidence="2 3">
    <name type="scientific">Chryseobacterium limigenitum</name>
    <dbReference type="NCBI Taxonomy" id="1612149"/>
    <lineage>
        <taxon>Bacteria</taxon>
        <taxon>Pseudomonadati</taxon>
        <taxon>Bacteroidota</taxon>
        <taxon>Flavobacteriia</taxon>
        <taxon>Flavobacteriales</taxon>
        <taxon>Weeksellaceae</taxon>
        <taxon>Chryseobacterium group</taxon>
        <taxon>Chryseobacterium</taxon>
    </lineage>
</organism>